<evidence type="ECO:0000313" key="1">
    <source>
        <dbReference type="EMBL" id="KIP21850.1"/>
    </source>
</evidence>
<sequence length="173" mass="18221">MNTRTLVLLSLFVGIGAVLHAVIPGFFFGMKPDMMLTMMFLGIMLFPNKTAVSLLAIATGIISGITTSFPGGFIPNVVDKVVTATLFFGLLMLFKTKVTPVKAALLTAIGTFISGATFLAVALAVVGLPGGATFSGLFVAVVIPTAFVNTIAMVVIYPIVQSLMRRTYTVPQQ</sequence>
<dbReference type="AlphaFoldDB" id="A0A0D0G924"/>
<accession>A0A0D0G924</accession>
<dbReference type="InterPro" id="IPR031360">
    <property type="entry name" value="TrpP"/>
</dbReference>
<reference evidence="1 2" key="1">
    <citation type="submission" date="2015-01" db="EMBL/GenBank/DDBJ databases">
        <title>Genome sequence of Anoxybacillus ayderensis strain AB04.</title>
        <authorList>
            <person name="Belduz A.O."/>
            <person name="Canakci S."/>
            <person name="Chan K.-G."/>
            <person name="Kahar U.M."/>
            <person name="Yaakob A.S."/>
            <person name="Chan C.S."/>
            <person name="Goh K.M."/>
        </authorList>
    </citation>
    <scope>NUCLEOTIDE SEQUENCE [LARGE SCALE GENOMIC DNA]</scope>
    <source>
        <strain evidence="1 2">AB04</strain>
    </source>
</reference>
<comment type="caution">
    <text evidence="1">The sequence shown here is derived from an EMBL/GenBank/DDBJ whole genome shotgun (WGS) entry which is preliminary data.</text>
</comment>
<dbReference type="PATRIC" id="fig|265546.4.peg.1074"/>
<gene>
    <name evidence="1" type="ORF">JV16_01050</name>
</gene>
<dbReference type="Proteomes" id="UP000032047">
    <property type="component" value="Unassembled WGS sequence"/>
</dbReference>
<proteinExistence type="predicted"/>
<dbReference type="Pfam" id="PF17099">
    <property type="entry name" value="TrpP"/>
    <property type="match status" value="1"/>
</dbReference>
<organism evidence="1 2">
    <name type="scientific">Anoxybacillus ayderensis</name>
    <dbReference type="NCBI Taxonomy" id="265546"/>
    <lineage>
        <taxon>Bacteria</taxon>
        <taxon>Bacillati</taxon>
        <taxon>Bacillota</taxon>
        <taxon>Bacilli</taxon>
        <taxon>Bacillales</taxon>
        <taxon>Anoxybacillaceae</taxon>
        <taxon>Anoxybacillus</taxon>
    </lineage>
</organism>
<dbReference type="RefSeq" id="WP_021095515.1">
    <property type="nucleotide sequence ID" value="NZ_ANOC01000046.1"/>
</dbReference>
<keyword evidence="2" id="KW-1185">Reference proteome</keyword>
<protein>
    <submittedName>
        <fullName evidence="1">Uncharacterized protein</fullName>
    </submittedName>
</protein>
<name>A0A0D0G924_9BACL</name>
<accession>A0A7W0C1K8</accession>
<evidence type="ECO:0000313" key="2">
    <source>
        <dbReference type="Proteomes" id="UP000032047"/>
    </source>
</evidence>
<dbReference type="EMBL" id="JXTG01000003">
    <property type="protein sequence ID" value="KIP21850.1"/>
    <property type="molecule type" value="Genomic_DNA"/>
</dbReference>